<keyword evidence="1" id="KW-0472">Membrane</keyword>
<organism evidence="2 3">
    <name type="scientific">Araneus ventricosus</name>
    <name type="common">Orbweaver spider</name>
    <name type="synonym">Epeira ventricosa</name>
    <dbReference type="NCBI Taxonomy" id="182803"/>
    <lineage>
        <taxon>Eukaryota</taxon>
        <taxon>Metazoa</taxon>
        <taxon>Ecdysozoa</taxon>
        <taxon>Arthropoda</taxon>
        <taxon>Chelicerata</taxon>
        <taxon>Arachnida</taxon>
        <taxon>Araneae</taxon>
        <taxon>Araneomorphae</taxon>
        <taxon>Entelegynae</taxon>
        <taxon>Araneoidea</taxon>
        <taxon>Araneidae</taxon>
        <taxon>Araneus</taxon>
    </lineage>
</organism>
<evidence type="ECO:0000313" key="2">
    <source>
        <dbReference type="EMBL" id="GBM43065.1"/>
    </source>
</evidence>
<protein>
    <recommendedName>
        <fullName evidence="4">Gustatory receptor</fullName>
    </recommendedName>
</protein>
<evidence type="ECO:0008006" key="4">
    <source>
        <dbReference type="Google" id="ProtNLM"/>
    </source>
</evidence>
<keyword evidence="1" id="KW-0812">Transmembrane</keyword>
<dbReference type="AlphaFoldDB" id="A0A4Y2FRH7"/>
<dbReference type="EMBL" id="BGPR01001015">
    <property type="protein sequence ID" value="GBM43065.1"/>
    <property type="molecule type" value="Genomic_DNA"/>
</dbReference>
<keyword evidence="1" id="KW-1133">Transmembrane helix</keyword>
<gene>
    <name evidence="2" type="ORF">AVEN_126155_1</name>
</gene>
<keyword evidence="3" id="KW-1185">Reference proteome</keyword>
<evidence type="ECO:0000313" key="3">
    <source>
        <dbReference type="Proteomes" id="UP000499080"/>
    </source>
</evidence>
<dbReference type="OrthoDB" id="6427483at2759"/>
<feature type="transmembrane region" description="Helical" evidence="1">
    <location>
        <begin position="44"/>
        <end position="67"/>
    </location>
</feature>
<dbReference type="Proteomes" id="UP000499080">
    <property type="component" value="Unassembled WGS sequence"/>
</dbReference>
<sequence>MLTIVLAAVSTYIIDEAENAADFWALRYKLNDKTYRRVINLIGSYSYFIVYMQFPSIIVLLMCVLIYRYGLHLSYFNDHLKRMEFYLKTEEYIDILKHYDVIEENLHFLKTTLSTPLFIALLHSYFNLYSALSVVLNGKIMIYMFVELGCNVFTGIVLLTLLTIYSSKIPNYMKKIKNTVGFLINKHEQSNLRNEKEIRILKRMEQKEIMYLSACGMIDFKKSFLLTAFGTLLTYGLLIVNLAPKSESLVF</sequence>
<proteinExistence type="predicted"/>
<reference evidence="2 3" key="1">
    <citation type="journal article" date="2019" name="Sci. Rep.">
        <title>Orb-weaving spider Araneus ventricosus genome elucidates the spidroin gene catalogue.</title>
        <authorList>
            <person name="Kono N."/>
            <person name="Nakamura H."/>
            <person name="Ohtoshi R."/>
            <person name="Moran D.A.P."/>
            <person name="Shinohara A."/>
            <person name="Yoshida Y."/>
            <person name="Fujiwara M."/>
            <person name="Mori M."/>
            <person name="Tomita M."/>
            <person name="Arakawa K."/>
        </authorList>
    </citation>
    <scope>NUCLEOTIDE SEQUENCE [LARGE SCALE GENOMIC DNA]</scope>
</reference>
<accession>A0A4Y2FRH7</accession>
<feature type="transmembrane region" description="Helical" evidence="1">
    <location>
        <begin position="224"/>
        <end position="243"/>
    </location>
</feature>
<comment type="caution">
    <text evidence="2">The sequence shown here is derived from an EMBL/GenBank/DDBJ whole genome shotgun (WGS) entry which is preliminary data.</text>
</comment>
<evidence type="ECO:0000256" key="1">
    <source>
        <dbReference type="SAM" id="Phobius"/>
    </source>
</evidence>
<name>A0A4Y2FRH7_ARAVE</name>
<feature type="transmembrane region" description="Helical" evidence="1">
    <location>
        <begin position="117"/>
        <end position="136"/>
    </location>
</feature>
<feature type="transmembrane region" description="Helical" evidence="1">
    <location>
        <begin position="142"/>
        <end position="165"/>
    </location>
</feature>